<keyword evidence="1" id="KW-0472">Membrane</keyword>
<reference evidence="3 4" key="1">
    <citation type="submission" date="2018-05" db="EMBL/GenBank/DDBJ databases">
        <authorList>
            <person name="Goeker M."/>
            <person name="Huntemann M."/>
            <person name="Clum A."/>
            <person name="Pillay M."/>
            <person name="Palaniappan K."/>
            <person name="Varghese N."/>
            <person name="Mikhailova N."/>
            <person name="Stamatis D."/>
            <person name="Reddy T."/>
            <person name="Daum C."/>
            <person name="Shapiro N."/>
            <person name="Ivanova N."/>
            <person name="Kyrpides N."/>
            <person name="Woyke T."/>
        </authorList>
    </citation>
    <scope>NUCLEOTIDE SEQUENCE [LARGE SCALE GENOMIC DNA]</scope>
    <source>
        <strain evidence="3 4">DSM 26524</strain>
    </source>
</reference>
<feature type="domain" description="MacB-like periplasmic core" evidence="2">
    <location>
        <begin position="18"/>
        <end position="159"/>
    </location>
</feature>
<gene>
    <name evidence="3" type="ORF">C7383_10747</name>
</gene>
<dbReference type="AlphaFoldDB" id="A0AB73T324"/>
<proteinExistence type="predicted"/>
<protein>
    <recommendedName>
        <fullName evidence="2">MacB-like periplasmic core domain-containing protein</fullName>
    </recommendedName>
</protein>
<organism evidence="3 4">
    <name type="scientific">Murimonas intestini</name>
    <dbReference type="NCBI Taxonomy" id="1337051"/>
    <lineage>
        <taxon>Bacteria</taxon>
        <taxon>Bacillati</taxon>
        <taxon>Bacillota</taxon>
        <taxon>Clostridia</taxon>
        <taxon>Lachnospirales</taxon>
        <taxon>Lachnospiraceae</taxon>
        <taxon>Murimonas</taxon>
    </lineage>
</organism>
<comment type="caution">
    <text evidence="3">The sequence shown here is derived from an EMBL/GenBank/DDBJ whole genome shotgun (WGS) entry which is preliminary data.</text>
</comment>
<dbReference type="InterPro" id="IPR025857">
    <property type="entry name" value="MacB_PCD"/>
</dbReference>
<feature type="transmembrane region" description="Helical" evidence="1">
    <location>
        <begin position="9"/>
        <end position="32"/>
    </location>
</feature>
<keyword evidence="4" id="KW-1185">Reference proteome</keyword>
<name>A0AB73T324_9FIRM</name>
<accession>A0AB73T324</accession>
<dbReference type="Pfam" id="PF12704">
    <property type="entry name" value="MacB_PCD"/>
    <property type="match status" value="1"/>
</dbReference>
<sequence length="356" mass="38948">MIRERSKIYLVISMAMLIVLILCYGMAVGSYIELRKNTKDTVTAILDNGITGERIREIIKTEQEQDKTVLFAAWKEEHNVTAAGQEGIRSTGLNLIKAQGSLQLIFGTGSVLDEDDMSGCLLSEKAAEALFGSSDAAGKTVVCRDREYTVRGILKADAPVLAVRGFNGGQEKGAAYGDAPGSGKDTAESAEMLTLGAKDSLKEFMVRHSLSGRILELSLLAEIAQIFVIILPVVTAGCLAAVLVRGLLMNIRMRKRLLPAVWALLLIIVAAVLFITISKVLHIPSDIIPTKWSDFGFWSAWFKEKREAFLFLLQAGKSYEQAADILLFARCAGLSMISFVLYFFCARNCFLSDCDV</sequence>
<dbReference type="Proteomes" id="UP000245412">
    <property type="component" value="Unassembled WGS sequence"/>
</dbReference>
<feature type="transmembrane region" description="Helical" evidence="1">
    <location>
        <begin position="325"/>
        <end position="345"/>
    </location>
</feature>
<feature type="transmembrane region" description="Helical" evidence="1">
    <location>
        <begin position="223"/>
        <end position="248"/>
    </location>
</feature>
<evidence type="ECO:0000313" key="4">
    <source>
        <dbReference type="Proteomes" id="UP000245412"/>
    </source>
</evidence>
<evidence type="ECO:0000256" key="1">
    <source>
        <dbReference type="SAM" id="Phobius"/>
    </source>
</evidence>
<evidence type="ECO:0000313" key="3">
    <source>
        <dbReference type="EMBL" id="PWJ75040.1"/>
    </source>
</evidence>
<keyword evidence="1" id="KW-1133">Transmembrane helix</keyword>
<dbReference type="RefSeq" id="WP_109626771.1">
    <property type="nucleotide sequence ID" value="NZ_JANKBI010000007.1"/>
</dbReference>
<dbReference type="EMBL" id="QGGY01000007">
    <property type="protein sequence ID" value="PWJ75040.1"/>
    <property type="molecule type" value="Genomic_DNA"/>
</dbReference>
<evidence type="ECO:0000259" key="2">
    <source>
        <dbReference type="Pfam" id="PF12704"/>
    </source>
</evidence>
<keyword evidence="1" id="KW-0812">Transmembrane</keyword>
<feature type="transmembrane region" description="Helical" evidence="1">
    <location>
        <begin position="260"/>
        <end position="281"/>
    </location>
</feature>